<evidence type="ECO:0008006" key="3">
    <source>
        <dbReference type="Google" id="ProtNLM"/>
    </source>
</evidence>
<organism evidence="1 2">
    <name type="scientific">Novosphingobium album</name>
    <name type="common">ex Liu et al. 2023</name>
    <dbReference type="NCBI Taxonomy" id="3031130"/>
    <lineage>
        <taxon>Bacteria</taxon>
        <taxon>Pseudomonadati</taxon>
        <taxon>Pseudomonadota</taxon>
        <taxon>Alphaproteobacteria</taxon>
        <taxon>Sphingomonadales</taxon>
        <taxon>Sphingomonadaceae</taxon>
        <taxon>Novosphingobium</taxon>
    </lineage>
</organism>
<dbReference type="Proteomes" id="UP001216253">
    <property type="component" value="Unassembled WGS sequence"/>
</dbReference>
<evidence type="ECO:0000313" key="2">
    <source>
        <dbReference type="Proteomes" id="UP001216253"/>
    </source>
</evidence>
<keyword evidence="2" id="KW-1185">Reference proteome</keyword>
<comment type="caution">
    <text evidence="1">The sequence shown here is derived from an EMBL/GenBank/DDBJ whole genome shotgun (WGS) entry which is preliminary data.</text>
</comment>
<evidence type="ECO:0000313" key="1">
    <source>
        <dbReference type="EMBL" id="MDE8650299.1"/>
    </source>
</evidence>
<gene>
    <name evidence="1" type="ORF">PYV00_01035</name>
</gene>
<dbReference type="RefSeq" id="WP_275226382.1">
    <property type="nucleotide sequence ID" value="NZ_JARESE010000001.1"/>
</dbReference>
<protein>
    <recommendedName>
        <fullName evidence="3">Lasso RiPP family leader peptide-containing protein</fullName>
    </recommendedName>
</protein>
<dbReference type="EMBL" id="JARESE010000001">
    <property type="protein sequence ID" value="MDE8650299.1"/>
    <property type="molecule type" value="Genomic_DNA"/>
</dbReference>
<name>A0ABT5WJS3_9SPHN</name>
<reference evidence="1 2" key="1">
    <citation type="submission" date="2023-03" db="EMBL/GenBank/DDBJ databases">
        <title>NovoSphingobium album sp. nov. isolated from polycyclic aromatic hydrocarbons- and heavy-metal polluted soil.</title>
        <authorList>
            <person name="Liu Z."/>
            <person name="Wang K."/>
        </authorList>
    </citation>
    <scope>NUCLEOTIDE SEQUENCE [LARGE SCALE GENOMIC DNA]</scope>
    <source>
        <strain evidence="1 2">H3SJ31-1</strain>
    </source>
</reference>
<sequence>MTERLTPYGSAENAGNIAKVGKSKTPRSLAGRMPSPELVAKVGMGGDPGTGGGGTIGLRVVRRNARG</sequence>
<accession>A0ABT5WJS3</accession>
<proteinExistence type="predicted"/>